<evidence type="ECO:0000256" key="2">
    <source>
        <dbReference type="SAM" id="MobiDB-lite"/>
    </source>
</evidence>
<keyword evidence="1" id="KW-0175">Coiled coil</keyword>
<evidence type="ECO:0000313" key="4">
    <source>
        <dbReference type="Proteomes" id="UP001174909"/>
    </source>
</evidence>
<protein>
    <submittedName>
        <fullName evidence="3">Uncharacterized protein</fullName>
    </submittedName>
</protein>
<gene>
    <name evidence="3" type="ORF">GBAR_LOCUS11865</name>
</gene>
<comment type="caution">
    <text evidence="3">The sequence shown here is derived from an EMBL/GenBank/DDBJ whole genome shotgun (WGS) entry which is preliminary data.</text>
</comment>
<accession>A0AA35RXY0</accession>
<dbReference type="EMBL" id="CASHTH010001777">
    <property type="protein sequence ID" value="CAI8019805.1"/>
    <property type="molecule type" value="Genomic_DNA"/>
</dbReference>
<dbReference type="Proteomes" id="UP001174909">
    <property type="component" value="Unassembled WGS sequence"/>
</dbReference>
<keyword evidence="4" id="KW-1185">Reference proteome</keyword>
<dbReference type="AlphaFoldDB" id="A0AA35RXY0"/>
<evidence type="ECO:0000256" key="1">
    <source>
        <dbReference type="SAM" id="Coils"/>
    </source>
</evidence>
<feature type="coiled-coil region" evidence="1">
    <location>
        <begin position="86"/>
        <end position="155"/>
    </location>
</feature>
<proteinExistence type="predicted"/>
<evidence type="ECO:0000313" key="3">
    <source>
        <dbReference type="EMBL" id="CAI8019805.1"/>
    </source>
</evidence>
<name>A0AA35RXY0_GEOBA</name>
<sequence length="265" mass="30697">MAWINACPESSTWSTLVEALNEVGHRKTAQEVAERRGIVLPGVWEDSQLWGALKALIPINEGGDLVTLLEETEKLRVDVKTKDALLVDSEDRLEEVNSQKDEFEKQYNDAIQELEEKKHLLEEEKQKAQKTLREKEAELRRLRAERATKEEIETKEIEIMYLKKKVQQHQMTEKELVTKIVDLQGKLEATDIGKLDWIASNLEKQLQGVRPEFERERSHMMNNIYKMLKYIKIPDDLPDSDEEGGRDSEDPTTVPAENVENEGFR</sequence>
<reference evidence="3" key="1">
    <citation type="submission" date="2023-03" db="EMBL/GenBank/DDBJ databases">
        <authorList>
            <person name="Steffen K."/>
            <person name="Cardenas P."/>
        </authorList>
    </citation>
    <scope>NUCLEOTIDE SEQUENCE</scope>
</reference>
<organism evidence="3 4">
    <name type="scientific">Geodia barretti</name>
    <name type="common">Barrett's horny sponge</name>
    <dbReference type="NCBI Taxonomy" id="519541"/>
    <lineage>
        <taxon>Eukaryota</taxon>
        <taxon>Metazoa</taxon>
        <taxon>Porifera</taxon>
        <taxon>Demospongiae</taxon>
        <taxon>Heteroscleromorpha</taxon>
        <taxon>Tetractinellida</taxon>
        <taxon>Astrophorina</taxon>
        <taxon>Geodiidae</taxon>
        <taxon>Geodia</taxon>
    </lineage>
</organism>
<feature type="region of interest" description="Disordered" evidence="2">
    <location>
        <begin position="235"/>
        <end position="265"/>
    </location>
</feature>